<organism evidence="8 9">
    <name type="scientific">Mucor plumbeus</name>
    <dbReference type="NCBI Taxonomy" id="97098"/>
    <lineage>
        <taxon>Eukaryota</taxon>
        <taxon>Fungi</taxon>
        <taxon>Fungi incertae sedis</taxon>
        <taxon>Mucoromycota</taxon>
        <taxon>Mucoromycotina</taxon>
        <taxon>Mucoromycetes</taxon>
        <taxon>Mucorales</taxon>
        <taxon>Mucorineae</taxon>
        <taxon>Mucoraceae</taxon>
        <taxon>Mucor</taxon>
    </lineage>
</organism>
<dbReference type="EMBL" id="JAEPRC010000686">
    <property type="protein sequence ID" value="KAG2192931.1"/>
    <property type="molecule type" value="Genomic_DNA"/>
</dbReference>
<dbReference type="GO" id="GO:0042795">
    <property type="term" value="P:snRNA transcription by RNA polymerase II"/>
    <property type="evidence" value="ECO:0007669"/>
    <property type="project" value="TreeGrafter"/>
</dbReference>
<feature type="domain" description="Myb-like" evidence="5">
    <location>
        <begin position="419"/>
        <end position="470"/>
    </location>
</feature>
<keyword evidence="9" id="KW-1185">Reference proteome</keyword>
<dbReference type="GO" id="GO:0000978">
    <property type="term" value="F:RNA polymerase II cis-regulatory region sequence-specific DNA binding"/>
    <property type="evidence" value="ECO:0007669"/>
    <property type="project" value="TreeGrafter"/>
</dbReference>
<feature type="domain" description="Myb-like" evidence="5">
    <location>
        <begin position="588"/>
        <end position="647"/>
    </location>
</feature>
<dbReference type="GO" id="GO:0042796">
    <property type="term" value="P:snRNA transcription by RNA polymerase III"/>
    <property type="evidence" value="ECO:0007669"/>
    <property type="project" value="TreeGrafter"/>
</dbReference>
<feature type="domain" description="Myb-like" evidence="5">
    <location>
        <begin position="84"/>
        <end position="136"/>
    </location>
</feature>
<evidence type="ECO:0000256" key="1">
    <source>
        <dbReference type="ARBA" id="ARBA00023015"/>
    </source>
</evidence>
<dbReference type="PANTHER" id="PTHR46621:SF1">
    <property type="entry name" value="SNRNA-ACTIVATING PROTEIN COMPLEX SUBUNIT 4"/>
    <property type="match status" value="1"/>
</dbReference>
<feature type="domain" description="HTH myb-type" evidence="7">
    <location>
        <begin position="154"/>
        <end position="210"/>
    </location>
</feature>
<keyword evidence="4" id="KW-0539">Nucleus</keyword>
<evidence type="ECO:0000256" key="4">
    <source>
        <dbReference type="ARBA" id="ARBA00023242"/>
    </source>
</evidence>
<comment type="caution">
    <text evidence="8">The sequence shown here is derived from an EMBL/GenBank/DDBJ whole genome shotgun (WGS) entry which is preliminary data.</text>
</comment>
<dbReference type="PROSITE" id="PS50090">
    <property type="entry name" value="MYB_LIKE"/>
    <property type="match status" value="8"/>
</dbReference>
<dbReference type="PROSITE" id="PS51293">
    <property type="entry name" value="SANT"/>
    <property type="match status" value="2"/>
</dbReference>
<feature type="domain" description="SANT" evidence="6">
    <location>
        <begin position="157"/>
        <end position="208"/>
    </location>
</feature>
<keyword evidence="2" id="KW-0238">DNA-binding</keyword>
<dbReference type="OrthoDB" id="2143914at2759"/>
<dbReference type="Gene3D" id="1.10.10.60">
    <property type="entry name" value="Homeodomain-like"/>
    <property type="match status" value="10"/>
</dbReference>
<proteinExistence type="predicted"/>
<accession>A0A8H7QK08</accession>
<feature type="domain" description="Myb-like" evidence="5">
    <location>
        <begin position="39"/>
        <end position="83"/>
    </location>
</feature>
<dbReference type="PROSITE" id="PS51294">
    <property type="entry name" value="HTH_MYB"/>
    <property type="match status" value="5"/>
</dbReference>
<dbReference type="InterPro" id="IPR017884">
    <property type="entry name" value="SANT_dom"/>
</dbReference>
<dbReference type="GO" id="GO:0001006">
    <property type="term" value="F:RNA polymerase III type 3 promoter sequence-specific DNA binding"/>
    <property type="evidence" value="ECO:0007669"/>
    <property type="project" value="TreeGrafter"/>
</dbReference>
<reference evidence="8" key="1">
    <citation type="submission" date="2020-12" db="EMBL/GenBank/DDBJ databases">
        <title>Metabolic potential, ecology and presence of endohyphal bacteria is reflected in genomic diversity of Mucoromycotina.</title>
        <authorList>
            <person name="Muszewska A."/>
            <person name="Okrasinska A."/>
            <person name="Steczkiewicz K."/>
            <person name="Drgas O."/>
            <person name="Orlowska M."/>
            <person name="Perlinska-Lenart U."/>
            <person name="Aleksandrzak-Piekarczyk T."/>
            <person name="Szatraj K."/>
            <person name="Zielenkiewicz U."/>
            <person name="Pilsyk S."/>
            <person name="Malc E."/>
            <person name="Mieczkowski P."/>
            <person name="Kruszewska J.S."/>
            <person name="Biernat P."/>
            <person name="Pawlowska J."/>
        </authorList>
    </citation>
    <scope>NUCLEOTIDE SEQUENCE</scope>
    <source>
        <strain evidence="8">CBS 226.32</strain>
    </source>
</reference>
<dbReference type="InterPro" id="IPR017930">
    <property type="entry name" value="Myb_dom"/>
</dbReference>
<dbReference type="InterPro" id="IPR051575">
    <property type="entry name" value="Myb-like_DNA-bd"/>
</dbReference>
<feature type="domain" description="Myb-like" evidence="5">
    <location>
        <begin position="207"/>
        <end position="257"/>
    </location>
</feature>
<evidence type="ECO:0000256" key="2">
    <source>
        <dbReference type="ARBA" id="ARBA00023125"/>
    </source>
</evidence>
<protein>
    <submittedName>
        <fullName evidence="8">Uncharacterized protein</fullName>
    </submittedName>
</protein>
<feature type="domain" description="HTH myb-type" evidence="7">
    <location>
        <begin position="39"/>
        <end position="87"/>
    </location>
</feature>
<dbReference type="AlphaFoldDB" id="A0A8H7QK08"/>
<dbReference type="Proteomes" id="UP000650833">
    <property type="component" value="Unassembled WGS sequence"/>
</dbReference>
<evidence type="ECO:0000259" key="5">
    <source>
        <dbReference type="PROSITE" id="PS50090"/>
    </source>
</evidence>
<evidence type="ECO:0000256" key="3">
    <source>
        <dbReference type="ARBA" id="ARBA00023163"/>
    </source>
</evidence>
<dbReference type="SUPFAM" id="SSF46689">
    <property type="entry name" value="Homeodomain-like"/>
    <property type="match status" value="7"/>
</dbReference>
<feature type="domain" description="SANT" evidence="6">
    <location>
        <begin position="210"/>
        <end position="249"/>
    </location>
</feature>
<dbReference type="PANTHER" id="PTHR46621">
    <property type="entry name" value="SNRNA-ACTIVATING PROTEIN COMPLEX SUBUNIT 4"/>
    <property type="match status" value="1"/>
</dbReference>
<feature type="domain" description="Myb-like" evidence="5">
    <location>
        <begin position="531"/>
        <end position="587"/>
    </location>
</feature>
<keyword evidence="1" id="KW-0805">Transcription regulation</keyword>
<feature type="domain" description="Myb-like" evidence="5">
    <location>
        <begin position="161"/>
        <end position="206"/>
    </location>
</feature>
<feature type="domain" description="HTH myb-type" evidence="7">
    <location>
        <begin position="420"/>
        <end position="474"/>
    </location>
</feature>
<dbReference type="Pfam" id="PF13921">
    <property type="entry name" value="Myb_DNA-bind_6"/>
    <property type="match status" value="3"/>
</dbReference>
<evidence type="ECO:0000259" key="7">
    <source>
        <dbReference type="PROSITE" id="PS51294"/>
    </source>
</evidence>
<name>A0A8H7QK08_9FUNG</name>
<evidence type="ECO:0000313" key="9">
    <source>
        <dbReference type="Proteomes" id="UP000650833"/>
    </source>
</evidence>
<feature type="domain" description="HTH myb-type" evidence="7">
    <location>
        <begin position="535"/>
        <end position="591"/>
    </location>
</feature>
<evidence type="ECO:0000259" key="6">
    <source>
        <dbReference type="PROSITE" id="PS51293"/>
    </source>
</evidence>
<feature type="domain" description="HTH myb-type" evidence="7">
    <location>
        <begin position="211"/>
        <end position="261"/>
    </location>
</feature>
<dbReference type="InterPro" id="IPR009057">
    <property type="entry name" value="Homeodomain-like_sf"/>
</dbReference>
<dbReference type="InterPro" id="IPR001005">
    <property type="entry name" value="SANT/Myb"/>
</dbReference>
<keyword evidence="3" id="KW-0804">Transcription</keyword>
<feature type="domain" description="Myb-like" evidence="5">
    <location>
        <begin position="365"/>
        <end position="417"/>
    </location>
</feature>
<dbReference type="SMART" id="SM00717">
    <property type="entry name" value="SANT"/>
    <property type="match status" value="10"/>
</dbReference>
<sequence>MLAAFTRKYTTSSLFVLKPAYIPFKSAGCRHFSSQQSIKWLPWEDALLRNYVKHNGKKWNEFVQHCLPTRTPNQCQLRWTDVLDPSLKQGPFSKAEKDLLLQGIETLGKGNWTAISKDYLPHRSPRRIANEWSSKPSSFPPPSVVSALTTGDKIKTITSKKWTADEDELVLKGIADFGQSSWAKIASEYLPWRTRVQIRNHYRSKLDPFTKKDKWTEHELDLLLRRTIVFGQDWNKVAEGIRGRTPEQCCQIWLNELDPAMNKGPWSDEETRLFWERVHECDGNFVKISEGLPGRNRLICFRKFWSTVRYDKEFVVLYGDQIKRDKSENGPTWRARVGKLVCEWLINQHTVRESPNHSIDLHQSGPWNKEELSKLELIVNKQLEKKETLNQGDWKKISKQFLGRDAHQCKYQYGEHLSVKNIKKGTWTEEEDNLLTALIAQHGTSDWDKIVKNIPNRNKRQCAYRWHRVLRFTQGQIKIPKNKRLSDSEKALIREGVEMFGHDWTAIRMTYLPERTPEQLMRWWNFQQKNQNDDKRKVWTEEEDKALKFAVGKYENEYGQVPSWAEVAKMVQGRSSKQCRTRWLYSLQPNITKGPWSHDEEMRLLEMVQKYKLQKLKSGESIWPLIAKDLNTGRSDWACRSKYDYMQRKGHRFAF</sequence>
<gene>
    <name evidence="8" type="ORF">INT46_003141</name>
</gene>
<dbReference type="Pfam" id="PF00249">
    <property type="entry name" value="Myb_DNA-binding"/>
    <property type="match status" value="2"/>
</dbReference>
<dbReference type="CDD" id="cd00167">
    <property type="entry name" value="SANT"/>
    <property type="match status" value="8"/>
</dbReference>
<evidence type="ECO:0000313" key="8">
    <source>
        <dbReference type="EMBL" id="KAG2192931.1"/>
    </source>
</evidence>
<dbReference type="GO" id="GO:0019185">
    <property type="term" value="C:snRNA-activating protein complex"/>
    <property type="evidence" value="ECO:0007669"/>
    <property type="project" value="TreeGrafter"/>
</dbReference>